<proteinExistence type="predicted"/>
<accession>A0A7J6WTM4</accession>
<evidence type="ECO:0000313" key="3">
    <source>
        <dbReference type="Proteomes" id="UP000554482"/>
    </source>
</evidence>
<dbReference type="EMBL" id="JABWDY010011402">
    <property type="protein sequence ID" value="KAF5199825.1"/>
    <property type="molecule type" value="Genomic_DNA"/>
</dbReference>
<feature type="non-terminal residue" evidence="2">
    <location>
        <position position="241"/>
    </location>
</feature>
<dbReference type="Pfam" id="PF03478">
    <property type="entry name" value="Beta-prop_KIB1-4"/>
    <property type="match status" value="1"/>
</dbReference>
<evidence type="ECO:0000313" key="2">
    <source>
        <dbReference type="EMBL" id="KAF5199825.1"/>
    </source>
</evidence>
<gene>
    <name evidence="2" type="ORF">FRX31_010586</name>
</gene>
<dbReference type="AlphaFoldDB" id="A0A7J6WTM4"/>
<dbReference type="Proteomes" id="UP000554482">
    <property type="component" value="Unassembled WGS sequence"/>
</dbReference>
<dbReference type="Gene3D" id="1.20.1280.50">
    <property type="match status" value="1"/>
</dbReference>
<feature type="domain" description="KIB1-4 beta-propeller" evidence="1">
    <location>
        <begin position="83"/>
        <end position="239"/>
    </location>
</feature>
<dbReference type="PANTHER" id="PTHR44259">
    <property type="entry name" value="OS07G0183000 PROTEIN-RELATED"/>
    <property type="match status" value="1"/>
</dbReference>
<dbReference type="InterPro" id="IPR005174">
    <property type="entry name" value="KIB1-4_b-propeller"/>
</dbReference>
<protein>
    <recommendedName>
        <fullName evidence="1">KIB1-4 beta-propeller domain-containing protein</fullName>
    </recommendedName>
</protein>
<organism evidence="2 3">
    <name type="scientific">Thalictrum thalictroides</name>
    <name type="common">Rue-anemone</name>
    <name type="synonym">Anemone thalictroides</name>
    <dbReference type="NCBI Taxonomy" id="46969"/>
    <lineage>
        <taxon>Eukaryota</taxon>
        <taxon>Viridiplantae</taxon>
        <taxon>Streptophyta</taxon>
        <taxon>Embryophyta</taxon>
        <taxon>Tracheophyta</taxon>
        <taxon>Spermatophyta</taxon>
        <taxon>Magnoliopsida</taxon>
        <taxon>Ranunculales</taxon>
        <taxon>Ranunculaceae</taxon>
        <taxon>Thalictroideae</taxon>
        <taxon>Thalictrum</taxon>
    </lineage>
</organism>
<sequence>MERFSLKRDWSEIPGHLLANVLERLIVADDYVKFGAVCVSWRTVFAEELGMMKMKKKHRHLLPFLLIPPHKEEKDGNTKSRSLYNLSNRRVCDFEVQLPHSKWCRGSCFGWLVNLEIDYYSNHYSVQLQNPFLSNNHTIDLPPLDNFEVINEQLAKQPLCLKKAVLSANPTLADDYVVMAIMGDFGRLAFFKPGNKDWIPIDSNQLVHITDILYFSKTQKFYAVDDLGAVFAIDLQGEDEE</sequence>
<dbReference type="InterPro" id="IPR050942">
    <property type="entry name" value="F-box_BR-signaling"/>
</dbReference>
<name>A0A7J6WTM4_THATH</name>
<dbReference type="OrthoDB" id="642536at2759"/>
<dbReference type="PANTHER" id="PTHR44259:SF114">
    <property type="entry name" value="OS06G0707300 PROTEIN"/>
    <property type="match status" value="1"/>
</dbReference>
<keyword evidence="3" id="KW-1185">Reference proteome</keyword>
<comment type="caution">
    <text evidence="2">The sequence shown here is derived from an EMBL/GenBank/DDBJ whole genome shotgun (WGS) entry which is preliminary data.</text>
</comment>
<evidence type="ECO:0000259" key="1">
    <source>
        <dbReference type="Pfam" id="PF03478"/>
    </source>
</evidence>
<reference evidence="2 3" key="1">
    <citation type="submission" date="2020-06" db="EMBL/GenBank/DDBJ databases">
        <title>Transcriptomic and genomic resources for Thalictrum thalictroides and T. hernandezii: Facilitating candidate gene discovery in an emerging model plant lineage.</title>
        <authorList>
            <person name="Arias T."/>
            <person name="Riano-Pachon D.M."/>
            <person name="Di Stilio V.S."/>
        </authorList>
    </citation>
    <scope>NUCLEOTIDE SEQUENCE [LARGE SCALE GENOMIC DNA]</scope>
    <source>
        <strain evidence="3">cv. WT478/WT964</strain>
        <tissue evidence="2">Leaves</tissue>
    </source>
</reference>